<dbReference type="GO" id="GO:0005737">
    <property type="term" value="C:cytoplasm"/>
    <property type="evidence" value="ECO:0007669"/>
    <property type="project" value="TreeGrafter"/>
</dbReference>
<keyword evidence="2" id="KW-0378">Hydrolase</keyword>
<organism evidence="2 3">
    <name type="scientific">Alkalicaulis satelles</name>
    <dbReference type="NCBI Taxonomy" id="2609175"/>
    <lineage>
        <taxon>Bacteria</taxon>
        <taxon>Pseudomonadati</taxon>
        <taxon>Pseudomonadota</taxon>
        <taxon>Alphaproteobacteria</taxon>
        <taxon>Maricaulales</taxon>
        <taxon>Maricaulaceae</taxon>
        <taxon>Alkalicaulis</taxon>
    </lineage>
</organism>
<dbReference type="InterPro" id="IPR050138">
    <property type="entry name" value="DHOase/Allantoinase_Hydrolase"/>
</dbReference>
<proteinExistence type="predicted"/>
<dbReference type="Gene3D" id="2.30.40.10">
    <property type="entry name" value="Urease, subunit C, domain 1"/>
    <property type="match status" value="1"/>
</dbReference>
<evidence type="ECO:0000313" key="3">
    <source>
        <dbReference type="Proteomes" id="UP000325122"/>
    </source>
</evidence>
<dbReference type="PANTHER" id="PTHR43668">
    <property type="entry name" value="ALLANTOINASE"/>
    <property type="match status" value="1"/>
</dbReference>
<feature type="domain" description="Amidohydrolase-related" evidence="1">
    <location>
        <begin position="279"/>
        <end position="415"/>
    </location>
</feature>
<dbReference type="AlphaFoldDB" id="A0A5M6ZJ35"/>
<dbReference type="Pfam" id="PF01979">
    <property type="entry name" value="Amidohydro_1"/>
    <property type="match status" value="1"/>
</dbReference>
<evidence type="ECO:0000259" key="1">
    <source>
        <dbReference type="Pfam" id="PF01979"/>
    </source>
</evidence>
<accession>A0A5M6ZJ35</accession>
<sequence length="422" mass="43646">MSALLFANARLIDPASRHDAPGDLRVRGGVIAEIAPHIAPEAGERVIDLDGMVLAPALIDARCRVNPASTGAAGIEAAARAAAAGGIGTLILAPDSGAGLSRPEHFAPLEAAALTSPVRLLPAGLAIDSAGEMGEIGLMLRAGAVYVGDGGRPEPDTRLVRRTLSYAGGFDAWTALTCEDAALARNTCAHESDLSMRMGLPARPAAGERLAAERAAVLAELTGARILLDRITTSAALKALDAARARELDMAATVPVTHLMFNELDAGGFDARYRLEPPLRSEADRLALIGALKDGAISAIVSDHRFCTGEAKAHPFPEAEPGSANLEALLPALLTLCAEGRLDLLDALWPVTAGPAELFGLDQGRLAPGAPADLIAFDPDHPVIHTPGARVCAASSAFDNRRLTGKLLLTVVEGAIIHQPES</sequence>
<gene>
    <name evidence="2" type="ORF">F1654_02150</name>
</gene>
<dbReference type="InterPro" id="IPR032466">
    <property type="entry name" value="Metal_Hydrolase"/>
</dbReference>
<dbReference type="RefSeq" id="WP_150021854.1">
    <property type="nucleotide sequence ID" value="NZ_VWOJ01000001.1"/>
</dbReference>
<dbReference type="PANTHER" id="PTHR43668:SF2">
    <property type="entry name" value="ALLANTOINASE"/>
    <property type="match status" value="1"/>
</dbReference>
<dbReference type="Gene3D" id="3.20.20.140">
    <property type="entry name" value="Metal-dependent hydrolases"/>
    <property type="match status" value="1"/>
</dbReference>
<dbReference type="EMBL" id="VWOJ01000001">
    <property type="protein sequence ID" value="KAA5804823.1"/>
    <property type="molecule type" value="Genomic_DNA"/>
</dbReference>
<dbReference type="SUPFAM" id="SSF51338">
    <property type="entry name" value="Composite domain of metallo-dependent hydrolases"/>
    <property type="match status" value="1"/>
</dbReference>
<evidence type="ECO:0000313" key="2">
    <source>
        <dbReference type="EMBL" id="KAA5804823.1"/>
    </source>
</evidence>
<dbReference type="InterPro" id="IPR006680">
    <property type="entry name" value="Amidohydro-rel"/>
</dbReference>
<keyword evidence="3" id="KW-1185">Reference proteome</keyword>
<comment type="caution">
    <text evidence="2">The sequence shown here is derived from an EMBL/GenBank/DDBJ whole genome shotgun (WGS) entry which is preliminary data.</text>
</comment>
<dbReference type="Proteomes" id="UP000325122">
    <property type="component" value="Unassembled WGS sequence"/>
</dbReference>
<dbReference type="GO" id="GO:0004038">
    <property type="term" value="F:allantoinase activity"/>
    <property type="evidence" value="ECO:0007669"/>
    <property type="project" value="TreeGrafter"/>
</dbReference>
<name>A0A5M6ZJ35_9PROT</name>
<dbReference type="SUPFAM" id="SSF51556">
    <property type="entry name" value="Metallo-dependent hydrolases"/>
    <property type="match status" value="1"/>
</dbReference>
<protein>
    <submittedName>
        <fullName evidence="2">Amidohydrolase family protein</fullName>
    </submittedName>
</protein>
<dbReference type="GO" id="GO:0006145">
    <property type="term" value="P:purine nucleobase catabolic process"/>
    <property type="evidence" value="ECO:0007669"/>
    <property type="project" value="TreeGrafter"/>
</dbReference>
<dbReference type="InterPro" id="IPR011059">
    <property type="entry name" value="Metal-dep_hydrolase_composite"/>
</dbReference>
<reference evidence="2 3" key="1">
    <citation type="submission" date="2019-09" db="EMBL/GenBank/DDBJ databases">
        <authorList>
            <person name="Kevbrin V."/>
            <person name="Grouzdev D.S."/>
        </authorList>
    </citation>
    <scope>NUCLEOTIDE SEQUENCE [LARGE SCALE GENOMIC DNA]</scope>
    <source>
        <strain evidence="2 3">G-192</strain>
    </source>
</reference>